<evidence type="ECO:0000259" key="3">
    <source>
        <dbReference type="Pfam" id="PF04321"/>
    </source>
</evidence>
<dbReference type="InterPro" id="IPR029903">
    <property type="entry name" value="RmlD-like-bd"/>
</dbReference>
<keyword evidence="2 4" id="KW-0560">Oxidoreductase</keyword>
<dbReference type="Pfam" id="PF04321">
    <property type="entry name" value="RmlD_sub_bind"/>
    <property type="match status" value="1"/>
</dbReference>
<reference evidence="4 5" key="1">
    <citation type="submission" date="2021-03" db="EMBL/GenBank/DDBJ databases">
        <title>Genomic Encyclopedia of Type Strains, Phase IV (KMG-IV): sequencing the most valuable type-strain genomes for metagenomic binning, comparative biology and taxonomic classification.</title>
        <authorList>
            <person name="Goeker M."/>
        </authorList>
    </citation>
    <scope>NUCLEOTIDE SEQUENCE [LARGE SCALE GENOMIC DNA]</scope>
    <source>
        <strain evidence="4 5">DSM 27512</strain>
    </source>
</reference>
<protein>
    <recommendedName>
        <fullName evidence="2">dTDP-4-dehydrorhamnose reductase</fullName>
        <ecNumber evidence="2">1.1.1.133</ecNumber>
    </recommendedName>
</protein>
<proteinExistence type="inferred from homology"/>
<dbReference type="GO" id="GO:0008831">
    <property type="term" value="F:dTDP-4-dehydrorhamnose reductase activity"/>
    <property type="evidence" value="ECO:0007669"/>
    <property type="project" value="UniProtKB-EC"/>
</dbReference>
<keyword evidence="2" id="KW-0521">NADP</keyword>
<dbReference type="SUPFAM" id="SSF51735">
    <property type="entry name" value="NAD(P)-binding Rossmann-fold domains"/>
    <property type="match status" value="1"/>
</dbReference>
<evidence type="ECO:0000313" key="4">
    <source>
        <dbReference type="EMBL" id="MBP2027136.1"/>
    </source>
</evidence>
<feature type="domain" description="RmlD-like substrate binding" evidence="3">
    <location>
        <begin position="1"/>
        <end position="275"/>
    </location>
</feature>
<evidence type="ECO:0000313" key="5">
    <source>
        <dbReference type="Proteomes" id="UP001314903"/>
    </source>
</evidence>
<evidence type="ECO:0000256" key="2">
    <source>
        <dbReference type="RuleBase" id="RU364082"/>
    </source>
</evidence>
<dbReference type="Gene3D" id="3.90.25.10">
    <property type="entry name" value="UDP-galactose 4-epimerase, domain 1"/>
    <property type="match status" value="1"/>
</dbReference>
<accession>A0ABS4KJ17</accession>
<comment type="pathway">
    <text evidence="2">Carbohydrate biosynthesis; dTDP-L-rhamnose biosynthesis.</text>
</comment>
<dbReference type="PANTHER" id="PTHR10491">
    <property type="entry name" value="DTDP-4-DEHYDRORHAMNOSE REDUCTASE"/>
    <property type="match status" value="1"/>
</dbReference>
<gene>
    <name evidence="4" type="ORF">J2Z35_000930</name>
</gene>
<dbReference type="EMBL" id="JAGGLI010000007">
    <property type="protein sequence ID" value="MBP2027136.1"/>
    <property type="molecule type" value="Genomic_DNA"/>
</dbReference>
<dbReference type="CDD" id="cd05254">
    <property type="entry name" value="dTDP_HR_like_SDR_e"/>
    <property type="match status" value="1"/>
</dbReference>
<name>A0ABS4KJ17_9FIRM</name>
<evidence type="ECO:0000256" key="1">
    <source>
        <dbReference type="ARBA" id="ARBA00010944"/>
    </source>
</evidence>
<sequence length="279" mass="32225">MNILVVGGNGMLGKEIVEILLKLGYDVLYPSSNDLNLLDRGKIKKYFSENRMDYIIHCAGFTNVNEAENNFDAYKINCESMHWIVHECQVRDIPLLYFSTDYVFDGDKVTPYIEEDIKNPLNTYGMTKSISEDIIISNLSNYRILRVSWLFGDSSKCFPMKIIEKLKEGKEFSVVYDQVGSPTYVKDIATKINELINIPSGIYHLTNSGHTSWYEYSIFIAELLNFSKDIISKTNSKEFKTPLTRPLNSRLSNEKVKSYNISLRNYKEATKEFIKINYN</sequence>
<dbReference type="PANTHER" id="PTHR10491:SF4">
    <property type="entry name" value="METHIONINE ADENOSYLTRANSFERASE 2 SUBUNIT BETA"/>
    <property type="match status" value="1"/>
</dbReference>
<dbReference type="Gene3D" id="3.40.50.720">
    <property type="entry name" value="NAD(P)-binding Rossmann-like Domain"/>
    <property type="match status" value="1"/>
</dbReference>
<dbReference type="InterPro" id="IPR036291">
    <property type="entry name" value="NAD(P)-bd_dom_sf"/>
</dbReference>
<comment type="similarity">
    <text evidence="1 2">Belongs to the dTDP-4-dehydrorhamnose reductase family.</text>
</comment>
<comment type="function">
    <text evidence="2">Catalyzes the reduction of dTDP-6-deoxy-L-lyxo-4-hexulose to yield dTDP-L-rhamnose.</text>
</comment>
<dbReference type="Proteomes" id="UP001314903">
    <property type="component" value="Unassembled WGS sequence"/>
</dbReference>
<comment type="caution">
    <text evidence="4">The sequence shown here is derived from an EMBL/GenBank/DDBJ whole genome shotgun (WGS) entry which is preliminary data.</text>
</comment>
<organism evidence="4 5">
    <name type="scientific">Acetoanaerobium pronyense</name>
    <dbReference type="NCBI Taxonomy" id="1482736"/>
    <lineage>
        <taxon>Bacteria</taxon>
        <taxon>Bacillati</taxon>
        <taxon>Bacillota</taxon>
        <taxon>Clostridia</taxon>
        <taxon>Peptostreptococcales</taxon>
        <taxon>Filifactoraceae</taxon>
        <taxon>Acetoanaerobium</taxon>
    </lineage>
</organism>
<dbReference type="EC" id="1.1.1.133" evidence="2"/>
<keyword evidence="5" id="KW-1185">Reference proteome</keyword>
<dbReference type="InterPro" id="IPR005913">
    <property type="entry name" value="dTDP_dehydrorham_reduct"/>
</dbReference>
<dbReference type="NCBIfam" id="TIGR01214">
    <property type="entry name" value="rmlD"/>
    <property type="match status" value="1"/>
</dbReference>
<dbReference type="RefSeq" id="WP_209659884.1">
    <property type="nucleotide sequence ID" value="NZ_JAGGLI010000007.1"/>
</dbReference>